<dbReference type="PANTHER" id="PTHR33332">
    <property type="entry name" value="REVERSE TRANSCRIPTASE DOMAIN-CONTAINING PROTEIN"/>
    <property type="match status" value="1"/>
</dbReference>
<evidence type="ECO:0000313" key="2">
    <source>
        <dbReference type="EMBL" id="KAJ3646851.1"/>
    </source>
</evidence>
<dbReference type="PRINTS" id="PR01345">
    <property type="entry name" value="CERVTRCPTASE"/>
</dbReference>
<proteinExistence type="predicted"/>
<dbReference type="AlphaFoldDB" id="A0AA38M818"/>
<dbReference type="Proteomes" id="UP001168821">
    <property type="component" value="Unassembled WGS sequence"/>
</dbReference>
<keyword evidence="3" id="KW-1185">Reference proteome</keyword>
<dbReference type="EMBL" id="JALNTZ010000007">
    <property type="protein sequence ID" value="KAJ3646851.1"/>
    <property type="molecule type" value="Genomic_DNA"/>
</dbReference>
<dbReference type="InterPro" id="IPR043502">
    <property type="entry name" value="DNA/RNA_pol_sf"/>
</dbReference>
<dbReference type="Pfam" id="PF00078">
    <property type="entry name" value="RVT_1"/>
    <property type="match status" value="1"/>
</dbReference>
<name>A0AA38M818_9CUCU</name>
<dbReference type="PROSITE" id="PS50878">
    <property type="entry name" value="RT_POL"/>
    <property type="match status" value="1"/>
</dbReference>
<gene>
    <name evidence="2" type="ORF">Zmor_024418</name>
</gene>
<accession>A0AA38M818</accession>
<reference evidence="2" key="1">
    <citation type="journal article" date="2023" name="G3 (Bethesda)">
        <title>Whole genome assemblies of Zophobas morio and Tenebrio molitor.</title>
        <authorList>
            <person name="Kaur S."/>
            <person name="Stinson S.A."/>
            <person name="diCenzo G.C."/>
        </authorList>
    </citation>
    <scope>NUCLEOTIDE SEQUENCE</scope>
    <source>
        <strain evidence="2">QUZm001</strain>
    </source>
</reference>
<protein>
    <recommendedName>
        <fullName evidence="1">Reverse transcriptase domain-containing protein</fullName>
    </recommendedName>
</protein>
<dbReference type="CDD" id="cd01650">
    <property type="entry name" value="RT_nLTR_like"/>
    <property type="match status" value="1"/>
</dbReference>
<evidence type="ECO:0000313" key="3">
    <source>
        <dbReference type="Proteomes" id="UP001168821"/>
    </source>
</evidence>
<dbReference type="GO" id="GO:0071897">
    <property type="term" value="P:DNA biosynthetic process"/>
    <property type="evidence" value="ECO:0007669"/>
    <property type="project" value="UniProtKB-ARBA"/>
</dbReference>
<dbReference type="SUPFAM" id="SSF56672">
    <property type="entry name" value="DNA/RNA polymerases"/>
    <property type="match status" value="1"/>
</dbReference>
<organism evidence="2 3">
    <name type="scientific">Zophobas morio</name>
    <dbReference type="NCBI Taxonomy" id="2755281"/>
    <lineage>
        <taxon>Eukaryota</taxon>
        <taxon>Metazoa</taxon>
        <taxon>Ecdysozoa</taxon>
        <taxon>Arthropoda</taxon>
        <taxon>Hexapoda</taxon>
        <taxon>Insecta</taxon>
        <taxon>Pterygota</taxon>
        <taxon>Neoptera</taxon>
        <taxon>Endopterygota</taxon>
        <taxon>Coleoptera</taxon>
        <taxon>Polyphaga</taxon>
        <taxon>Cucujiformia</taxon>
        <taxon>Tenebrionidae</taxon>
        <taxon>Zophobas</taxon>
    </lineage>
</organism>
<feature type="domain" description="Reverse transcriptase" evidence="1">
    <location>
        <begin position="329"/>
        <end position="590"/>
    </location>
</feature>
<comment type="caution">
    <text evidence="2">The sequence shown here is derived from an EMBL/GenBank/DDBJ whole genome shotgun (WGS) entry which is preliminary data.</text>
</comment>
<dbReference type="InterPro" id="IPR000477">
    <property type="entry name" value="RT_dom"/>
</dbReference>
<evidence type="ECO:0000259" key="1">
    <source>
        <dbReference type="PROSITE" id="PS50878"/>
    </source>
</evidence>
<sequence length="777" mass="89276">MPQVTWPINISQCLSNASQMLRELLIDSHLTQLVDQPTRYRSQQQPSTLDLLITSDENLLANLEYLDPIGKSDHSVLKAELQMCFIWNSKVMVYQKRIVDFGALDNELNKLNWLSLFTGSSVCDNWDIFKQMLNDLIESKSKTITLKKSCKKPWIDNRILKLINRKRCLWRRFRRTSSQADYNVHRVFSNWLSNVIKDARSKYEKTIGENKDPKSFYKYIRCALSGPVRTPQLRDSKGVLIDRHENISDMFAKSFSEAFVSEPPTVSSTVYSPSNSDQIINVVVTETAVYERLKRLKIATSPGPDNISANVLNNCATSLCKPLSFLMNQSLESGVLPLDWRTATVKPIYKSGDKFDPANYRPISLTSLVVKTMEAIIYEKTLDFLQKHKIIPSQQHGFVPGKSVSSNLLCCLSDWSLEVDRGNSVDVAYLDFSKAFDRVPKRRLLFKLQHYGIRGLLLRWIESFLTDRIFKVKVGNCFSLSAPVLSGVPQGSILGPLLFITYVADLSGLLKSPHAFYADDLKIYGISSDHQKIKRDLTITERWCEDWLLPLNTSKCKLLYIGKNNPRHRYFINNVELSTCDEYLDLGVLITSSLSWSEHLNRIIAKANKIIYLVSKTFVKPSVETTAKIYKTYIRPILEFSNNVWTPVLERDKKLLESTQRRVTRMPYGINRPQYLDRLATMNLTSLSVRRTRGDVITTFQALTTANSPIGHLFSLNPDTRTRGHIFKLQKENFKTRSRQHFLSNRVFDPWNSLPDYVVLSNSVLSFKINYDHYCTE</sequence>